<comment type="caution">
    <text evidence="10">The sequence shown here is derived from an EMBL/GenBank/DDBJ whole genome shotgun (WGS) entry which is preliminary data.</text>
</comment>
<feature type="transmembrane region" description="Helical" evidence="8">
    <location>
        <begin position="295"/>
        <end position="317"/>
    </location>
</feature>
<dbReference type="GO" id="GO:0016020">
    <property type="term" value="C:membrane"/>
    <property type="evidence" value="ECO:0007669"/>
    <property type="project" value="UniProtKB-SubCell"/>
</dbReference>
<feature type="transmembrane region" description="Helical" evidence="8">
    <location>
        <begin position="250"/>
        <end position="275"/>
    </location>
</feature>
<dbReference type="PANTHER" id="PTHR31595">
    <property type="entry name" value="LONG-CHAIN-ALCOHOL O-FATTY-ACYLTRANSFERASE 3-RELATED"/>
    <property type="match status" value="1"/>
</dbReference>
<feature type="transmembrane region" description="Helical" evidence="8">
    <location>
        <begin position="12"/>
        <end position="28"/>
    </location>
</feature>
<sequence>MSEYIPLTSEIWPQALAPAVFLVFFLLPPSPFRRLTYLAAFLLLFYRCFFMSSIPHDWLATRSVLAFVWMLYLDWLAKMALHNPEHDFWRTGHPAHEAERMKPGIDKLGWAVALLASPRGIGWNFQLTKLQPRQRPAGRWRFTFQQLLRAVTFAGFSNFVGDFMKKQDAASTWGFRRAAVIPGVALKFWLDAHVLYALCDSMFMALGYAEEQDCIPPFDNNLTSLDSLQEFWGQFWHQTFRRMFQNFGRAVAWLLGIRPYSLLSGIVQTWTAFTITGVVHGLAMSSPLGTEASYAHFWAVFGFFILQAVGLTIESLFLITPARDITLYEVGLEDEMIIGRLWTFGWLLLSGYWALDSWSETSWSSVSMFAAMVPWVKRPSRPSRT</sequence>
<keyword evidence="4" id="KW-0808">Transferase</keyword>
<comment type="subcellular location">
    <subcellularLocation>
        <location evidence="1">Membrane</location>
        <topology evidence="1">Multi-pass membrane protein</topology>
    </subcellularLocation>
</comment>
<dbReference type="Proteomes" id="UP001321760">
    <property type="component" value="Unassembled WGS sequence"/>
</dbReference>
<dbReference type="InterPro" id="IPR032805">
    <property type="entry name" value="Wax_synthase_dom"/>
</dbReference>
<gene>
    <name evidence="10" type="ORF">QBC34DRAFT_403710</name>
</gene>
<evidence type="ECO:0000256" key="2">
    <source>
        <dbReference type="ARBA" id="ARBA00005179"/>
    </source>
</evidence>
<evidence type="ECO:0000256" key="1">
    <source>
        <dbReference type="ARBA" id="ARBA00004141"/>
    </source>
</evidence>
<name>A0AAV9GQ38_9PEZI</name>
<reference evidence="10" key="2">
    <citation type="submission" date="2023-05" db="EMBL/GenBank/DDBJ databases">
        <authorList>
            <consortium name="Lawrence Berkeley National Laboratory"/>
            <person name="Steindorff A."/>
            <person name="Hensen N."/>
            <person name="Bonometti L."/>
            <person name="Westerberg I."/>
            <person name="Brannstrom I.O."/>
            <person name="Guillou S."/>
            <person name="Cros-Aarteil S."/>
            <person name="Calhoun S."/>
            <person name="Haridas S."/>
            <person name="Kuo A."/>
            <person name="Mondo S."/>
            <person name="Pangilinan J."/>
            <person name="Riley R."/>
            <person name="Labutti K."/>
            <person name="Andreopoulos B."/>
            <person name="Lipzen A."/>
            <person name="Chen C."/>
            <person name="Yanf M."/>
            <person name="Daum C."/>
            <person name="Ng V."/>
            <person name="Clum A."/>
            <person name="Ohm R."/>
            <person name="Martin F."/>
            <person name="Silar P."/>
            <person name="Natvig D."/>
            <person name="Lalanne C."/>
            <person name="Gautier V."/>
            <person name="Ament-Velasquez S.L."/>
            <person name="Kruys A."/>
            <person name="Hutchinson M.I."/>
            <person name="Powell A.J."/>
            <person name="Barry K."/>
            <person name="Miller A.N."/>
            <person name="Grigoriev I.V."/>
            <person name="Debuchy R."/>
            <person name="Gladieux P."/>
            <person name="Thoren M.H."/>
            <person name="Johannesson H."/>
        </authorList>
    </citation>
    <scope>NUCLEOTIDE SEQUENCE</scope>
    <source>
        <strain evidence="10">PSN243</strain>
    </source>
</reference>
<dbReference type="GO" id="GO:0008374">
    <property type="term" value="F:O-acyltransferase activity"/>
    <property type="evidence" value="ECO:0007669"/>
    <property type="project" value="InterPro"/>
</dbReference>
<organism evidence="10 11">
    <name type="scientific">Podospora aff. communis PSN243</name>
    <dbReference type="NCBI Taxonomy" id="3040156"/>
    <lineage>
        <taxon>Eukaryota</taxon>
        <taxon>Fungi</taxon>
        <taxon>Dikarya</taxon>
        <taxon>Ascomycota</taxon>
        <taxon>Pezizomycotina</taxon>
        <taxon>Sordariomycetes</taxon>
        <taxon>Sordariomycetidae</taxon>
        <taxon>Sordariales</taxon>
        <taxon>Podosporaceae</taxon>
        <taxon>Podospora</taxon>
    </lineage>
</organism>
<keyword evidence="5 8" id="KW-0812">Transmembrane</keyword>
<dbReference type="Pfam" id="PF13813">
    <property type="entry name" value="MBOAT_2"/>
    <property type="match status" value="1"/>
</dbReference>
<reference evidence="10" key="1">
    <citation type="journal article" date="2023" name="Mol. Phylogenet. Evol.">
        <title>Genome-scale phylogeny and comparative genomics of the fungal order Sordariales.</title>
        <authorList>
            <person name="Hensen N."/>
            <person name="Bonometti L."/>
            <person name="Westerberg I."/>
            <person name="Brannstrom I.O."/>
            <person name="Guillou S."/>
            <person name="Cros-Aarteil S."/>
            <person name="Calhoun S."/>
            <person name="Haridas S."/>
            <person name="Kuo A."/>
            <person name="Mondo S."/>
            <person name="Pangilinan J."/>
            <person name="Riley R."/>
            <person name="LaButti K."/>
            <person name="Andreopoulos B."/>
            <person name="Lipzen A."/>
            <person name="Chen C."/>
            <person name="Yan M."/>
            <person name="Daum C."/>
            <person name="Ng V."/>
            <person name="Clum A."/>
            <person name="Steindorff A."/>
            <person name="Ohm R.A."/>
            <person name="Martin F."/>
            <person name="Silar P."/>
            <person name="Natvig D.O."/>
            <person name="Lalanne C."/>
            <person name="Gautier V."/>
            <person name="Ament-Velasquez S.L."/>
            <person name="Kruys A."/>
            <person name="Hutchinson M.I."/>
            <person name="Powell A.J."/>
            <person name="Barry K."/>
            <person name="Miller A.N."/>
            <person name="Grigoriev I.V."/>
            <person name="Debuchy R."/>
            <person name="Gladieux P."/>
            <person name="Hiltunen Thoren M."/>
            <person name="Johannesson H."/>
        </authorList>
    </citation>
    <scope>NUCLEOTIDE SEQUENCE</scope>
    <source>
        <strain evidence="10">PSN243</strain>
    </source>
</reference>
<evidence type="ECO:0000313" key="10">
    <source>
        <dbReference type="EMBL" id="KAK4450072.1"/>
    </source>
</evidence>
<comment type="pathway">
    <text evidence="2">Secondary metabolite biosynthesis.</text>
</comment>
<protein>
    <recommendedName>
        <fullName evidence="9">Wax synthase domain-containing protein</fullName>
    </recommendedName>
</protein>
<proteinExistence type="inferred from homology"/>
<evidence type="ECO:0000256" key="5">
    <source>
        <dbReference type="ARBA" id="ARBA00022692"/>
    </source>
</evidence>
<evidence type="ECO:0000256" key="3">
    <source>
        <dbReference type="ARBA" id="ARBA00007282"/>
    </source>
</evidence>
<feature type="domain" description="Wax synthase" evidence="9">
    <location>
        <begin position="216"/>
        <end position="304"/>
    </location>
</feature>
<dbReference type="AlphaFoldDB" id="A0AAV9GQ38"/>
<feature type="transmembrane region" description="Helical" evidence="8">
    <location>
        <begin position="60"/>
        <end position="77"/>
    </location>
</feature>
<keyword evidence="6 8" id="KW-1133">Transmembrane helix</keyword>
<evidence type="ECO:0000259" key="9">
    <source>
        <dbReference type="Pfam" id="PF13813"/>
    </source>
</evidence>
<dbReference type="GO" id="GO:0006629">
    <property type="term" value="P:lipid metabolic process"/>
    <property type="evidence" value="ECO:0007669"/>
    <property type="project" value="InterPro"/>
</dbReference>
<accession>A0AAV9GQ38</accession>
<keyword evidence="11" id="KW-1185">Reference proteome</keyword>
<dbReference type="PANTHER" id="PTHR31595:SF57">
    <property type="entry name" value="OS04G0481900 PROTEIN"/>
    <property type="match status" value="1"/>
</dbReference>
<comment type="similarity">
    <text evidence="3">Belongs to the wax synthase family.</text>
</comment>
<evidence type="ECO:0000313" key="11">
    <source>
        <dbReference type="Proteomes" id="UP001321760"/>
    </source>
</evidence>
<feature type="transmembrane region" description="Helical" evidence="8">
    <location>
        <begin position="35"/>
        <end position="54"/>
    </location>
</feature>
<dbReference type="EMBL" id="MU865934">
    <property type="protein sequence ID" value="KAK4450072.1"/>
    <property type="molecule type" value="Genomic_DNA"/>
</dbReference>
<evidence type="ECO:0000256" key="7">
    <source>
        <dbReference type="ARBA" id="ARBA00023136"/>
    </source>
</evidence>
<evidence type="ECO:0000256" key="8">
    <source>
        <dbReference type="SAM" id="Phobius"/>
    </source>
</evidence>
<dbReference type="InterPro" id="IPR044851">
    <property type="entry name" value="Wax_synthase"/>
</dbReference>
<evidence type="ECO:0000256" key="4">
    <source>
        <dbReference type="ARBA" id="ARBA00022679"/>
    </source>
</evidence>
<keyword evidence="7 8" id="KW-0472">Membrane</keyword>
<evidence type="ECO:0000256" key="6">
    <source>
        <dbReference type="ARBA" id="ARBA00022989"/>
    </source>
</evidence>